<dbReference type="EMBL" id="CP023189">
    <property type="protein sequence ID" value="AXM99531.1"/>
    <property type="molecule type" value="Genomic_DNA"/>
</dbReference>
<sequence>MEFNSNNGWKISIHNQIMQKKNLLMHVCEENYAKFLRHFLVQMIQTPKTLFARRLFAFYYWEAIKHIQRINAVFNWRVHGSMVNLI</sequence>
<protein>
    <submittedName>
        <fullName evidence="1">Uncharacterized protein</fullName>
    </submittedName>
</protein>
<gene>
    <name evidence="1" type="ORF">CJF59_02310</name>
</gene>
<dbReference type="AlphaFoldDB" id="A0AAN1PG57"/>
<evidence type="ECO:0000313" key="2">
    <source>
        <dbReference type="Proteomes" id="UP000256572"/>
    </source>
</evidence>
<evidence type="ECO:0000313" key="1">
    <source>
        <dbReference type="EMBL" id="AXM99531.1"/>
    </source>
</evidence>
<accession>A0AAN1PG57</accession>
<name>A0AAN1PG57_9PROT</name>
<reference evidence="1 2" key="1">
    <citation type="submission" date="2017-09" db="EMBL/GenBank/DDBJ databases">
        <authorList>
            <person name="Kim K.H."/>
            <person name="Chun B.H."/>
            <person name="Han G.S."/>
            <person name="Hyun S.G."/>
            <person name="Jeon C.O."/>
        </authorList>
    </citation>
    <scope>NUCLEOTIDE SEQUENCE [LARGE SCALE GENOMIC DNA]</scope>
    <source>
        <strain evidence="1 2">SH</strain>
    </source>
</reference>
<proteinExistence type="predicted"/>
<reference evidence="1 2" key="2">
    <citation type="submission" date="2018-08" db="EMBL/GenBank/DDBJ databases">
        <title>Acetobacter oryzifermentans sp. nov., isolated from Korea traditional vinegar and reclassification of Acetobacter pasteurianus subsp. ascendens (Henneberg 1898) as Acetobacter ascendens comb. nov.</title>
        <authorList>
            <person name="Cho G.Y."/>
            <person name="Lee S.H."/>
        </authorList>
    </citation>
    <scope>NUCLEOTIDE SEQUENCE [LARGE SCALE GENOMIC DNA]</scope>
    <source>
        <strain evidence="1 2">SH</strain>
    </source>
</reference>
<dbReference type="Proteomes" id="UP000256572">
    <property type="component" value="Chromosome"/>
</dbReference>
<organism evidence="1 2">
    <name type="scientific">Acetobacter pomorum</name>
    <dbReference type="NCBI Taxonomy" id="65959"/>
    <lineage>
        <taxon>Bacteria</taxon>
        <taxon>Pseudomonadati</taxon>
        <taxon>Pseudomonadota</taxon>
        <taxon>Alphaproteobacteria</taxon>
        <taxon>Acetobacterales</taxon>
        <taxon>Acetobacteraceae</taxon>
        <taxon>Acetobacter</taxon>
    </lineage>
</organism>